<keyword evidence="6" id="KW-1133">Transmembrane helix</keyword>
<organism evidence="9 10">
    <name type="scientific">Salinisphaera orenii MK-B5</name>
    <dbReference type="NCBI Taxonomy" id="856730"/>
    <lineage>
        <taxon>Bacteria</taxon>
        <taxon>Pseudomonadati</taxon>
        <taxon>Pseudomonadota</taxon>
        <taxon>Gammaproteobacteria</taxon>
        <taxon>Salinisphaerales</taxon>
        <taxon>Salinisphaeraceae</taxon>
        <taxon>Salinisphaera</taxon>
    </lineage>
</organism>
<accession>A0A423PGA7</accession>
<dbReference type="Proteomes" id="UP000283993">
    <property type="component" value="Unassembled WGS sequence"/>
</dbReference>
<evidence type="ECO:0000256" key="4">
    <source>
        <dbReference type="ARBA" id="ARBA00022692"/>
    </source>
</evidence>
<keyword evidence="7" id="KW-0472">Membrane</keyword>
<dbReference type="Pfam" id="PF00535">
    <property type="entry name" value="Glycos_transf_2"/>
    <property type="match status" value="1"/>
</dbReference>
<dbReference type="PANTHER" id="PTHR48090:SF3">
    <property type="entry name" value="UNDECAPRENYL-PHOSPHATE 4-DEOXY-4-FORMAMIDO-L-ARABINOSE TRANSFERASE"/>
    <property type="match status" value="1"/>
</dbReference>
<evidence type="ECO:0000256" key="2">
    <source>
        <dbReference type="ARBA" id="ARBA00022676"/>
    </source>
</evidence>
<gene>
    <name evidence="9" type="ORF">SAOR_14310</name>
</gene>
<evidence type="ECO:0000256" key="7">
    <source>
        <dbReference type="ARBA" id="ARBA00023136"/>
    </source>
</evidence>
<dbReference type="GO" id="GO:0009103">
    <property type="term" value="P:lipopolysaccharide biosynthetic process"/>
    <property type="evidence" value="ECO:0007669"/>
    <property type="project" value="UniProtKB-KW"/>
</dbReference>
<keyword evidence="1" id="KW-1003">Cell membrane</keyword>
<dbReference type="RefSeq" id="WP_185015707.1">
    <property type="nucleotide sequence ID" value="NZ_AYKH01000041.1"/>
</dbReference>
<dbReference type="CDD" id="cd04179">
    <property type="entry name" value="DPM_DPG-synthase_like"/>
    <property type="match status" value="1"/>
</dbReference>
<protein>
    <submittedName>
        <fullName evidence="9">Dolichol-phosphate mannosyltransferase</fullName>
    </submittedName>
</protein>
<evidence type="ECO:0000256" key="1">
    <source>
        <dbReference type="ARBA" id="ARBA00022475"/>
    </source>
</evidence>
<evidence type="ECO:0000313" key="10">
    <source>
        <dbReference type="Proteomes" id="UP000283993"/>
    </source>
</evidence>
<dbReference type="InterPro" id="IPR029044">
    <property type="entry name" value="Nucleotide-diphossugar_trans"/>
</dbReference>
<proteinExistence type="predicted"/>
<dbReference type="Gene3D" id="3.90.550.10">
    <property type="entry name" value="Spore Coat Polysaccharide Biosynthesis Protein SpsA, Chain A"/>
    <property type="match status" value="1"/>
</dbReference>
<dbReference type="AlphaFoldDB" id="A0A423PGA7"/>
<evidence type="ECO:0000259" key="8">
    <source>
        <dbReference type="Pfam" id="PF00535"/>
    </source>
</evidence>
<dbReference type="GO" id="GO:0099621">
    <property type="term" value="F:undecaprenyl-phosphate 4-deoxy-4-formamido-L-arabinose transferase activity"/>
    <property type="evidence" value="ECO:0007669"/>
    <property type="project" value="TreeGrafter"/>
</dbReference>
<feature type="domain" description="Glycosyltransferase 2-like" evidence="8">
    <location>
        <begin position="14"/>
        <end position="175"/>
    </location>
</feature>
<dbReference type="PANTHER" id="PTHR48090">
    <property type="entry name" value="UNDECAPRENYL-PHOSPHATE 4-DEOXY-4-FORMAMIDO-L-ARABINOSE TRANSFERASE-RELATED"/>
    <property type="match status" value="1"/>
</dbReference>
<sequence length="249" mass="27104">MLNRDCRTPPSLAVVIPFYNEQDSVAALLAEIDRALAGQIDYELIAVDDGSTDDTAAVLSLAAGRVAALRVVRLPQNCGQSAALANGIHAARAPLIATLDGDGQNPPADIARLVDAYREQAHAGRCLVVGWRRQRNDSALRRLSSRVANGLRGALLGDGCPDTGCGLKVFARDDFLALPRFRHMHRFLPALFVRAGTQVISVPVAHRPRRAGRSKYGVGNRLWTGLLDMAGVYWLQRRACRIEYEVDDV</sequence>
<keyword evidence="2 9" id="KW-0328">Glycosyltransferase</keyword>
<keyword evidence="10" id="KW-1185">Reference proteome</keyword>
<dbReference type="GO" id="GO:0005886">
    <property type="term" value="C:plasma membrane"/>
    <property type="evidence" value="ECO:0007669"/>
    <property type="project" value="TreeGrafter"/>
</dbReference>
<comment type="caution">
    <text evidence="9">The sequence shown here is derived from an EMBL/GenBank/DDBJ whole genome shotgun (WGS) entry which is preliminary data.</text>
</comment>
<name>A0A423PGA7_9GAMM</name>
<dbReference type="FunFam" id="3.90.550.10:FF:000170">
    <property type="entry name" value="Dolichol-phosphate mannosyltransferase"/>
    <property type="match status" value="1"/>
</dbReference>
<keyword evidence="5" id="KW-0448">Lipopolysaccharide biosynthesis</keyword>
<dbReference type="EMBL" id="AYKH01000041">
    <property type="protein sequence ID" value="ROO24689.1"/>
    <property type="molecule type" value="Genomic_DNA"/>
</dbReference>
<evidence type="ECO:0000313" key="9">
    <source>
        <dbReference type="EMBL" id="ROO24689.1"/>
    </source>
</evidence>
<reference evidence="9 10" key="1">
    <citation type="submission" date="2013-10" db="EMBL/GenBank/DDBJ databases">
        <title>Salinisphaera orenii MK-B5 Genome Sequencing.</title>
        <authorList>
            <person name="Lai Q."/>
            <person name="Li C."/>
            <person name="Shao Z."/>
        </authorList>
    </citation>
    <scope>NUCLEOTIDE SEQUENCE [LARGE SCALE GENOMIC DNA]</scope>
    <source>
        <strain evidence="9 10">MK-B5</strain>
    </source>
</reference>
<evidence type="ECO:0000256" key="6">
    <source>
        <dbReference type="ARBA" id="ARBA00022989"/>
    </source>
</evidence>
<evidence type="ECO:0000256" key="3">
    <source>
        <dbReference type="ARBA" id="ARBA00022679"/>
    </source>
</evidence>
<dbReference type="InterPro" id="IPR050256">
    <property type="entry name" value="Glycosyltransferase_2"/>
</dbReference>
<evidence type="ECO:0000256" key="5">
    <source>
        <dbReference type="ARBA" id="ARBA00022985"/>
    </source>
</evidence>
<dbReference type="SUPFAM" id="SSF53448">
    <property type="entry name" value="Nucleotide-diphospho-sugar transferases"/>
    <property type="match status" value="1"/>
</dbReference>
<dbReference type="InterPro" id="IPR001173">
    <property type="entry name" value="Glyco_trans_2-like"/>
</dbReference>
<keyword evidence="4" id="KW-0812">Transmembrane</keyword>
<keyword evidence="3 9" id="KW-0808">Transferase</keyword>